<dbReference type="SUPFAM" id="SSF103473">
    <property type="entry name" value="MFS general substrate transporter"/>
    <property type="match status" value="1"/>
</dbReference>
<dbReference type="InterPro" id="IPR011701">
    <property type="entry name" value="MFS"/>
</dbReference>
<dbReference type="Gene3D" id="1.20.1250.20">
    <property type="entry name" value="MFS general substrate transporter like domains"/>
    <property type="match status" value="1"/>
</dbReference>
<feature type="transmembrane region" description="Helical" evidence="3">
    <location>
        <begin position="427"/>
        <end position="446"/>
    </location>
</feature>
<feature type="compositionally biased region" description="Low complexity" evidence="2">
    <location>
        <begin position="242"/>
        <end position="262"/>
    </location>
</feature>
<feature type="transmembrane region" description="Helical" evidence="3">
    <location>
        <begin position="595"/>
        <end position="617"/>
    </location>
</feature>
<keyword evidence="3" id="KW-1133">Transmembrane helix</keyword>
<dbReference type="CTD" id="9123"/>
<sequence length="736" mass="78990">MFRSSGPCQPCHQPDGQLAPGSPSSNSRARQQLLGITQKVFGKHPLTHDTPWNRESRPPPAQAPVAMMLGAGAGWRLGGGLLSTSLLPAHSPCTHSKVLPHVASQACIQRMGHQGALQGQGYCWKGDRGWSQGAVRSPGWDVPGPQWRRSVPTTALASAPHQGLLPPELVFCTAAGWAGPHRPRPRELPSHPRTCTGEALFWEQALSGTHNLPSWPWVAPWWTRAPRASRPRTEAGAGPFFSAALSSRASPTPSPRRSVSSSRSSCVSLGLATATRPGSPPSCWPCCTGQQEAWGTGRGTWCLRPRFWGDCRGTLERLLPESRGPHTATLGTRQVCPGHFAVSCVLLRKACPLCSVCVNRFGCRPVMLTGGLLASLGMVAASFCRSVIQLYLTTGVITGLGLALNFQPSLIMLNRYFNKRRPMANGLAAAGSPVFLCALSPLGQLLQDRYGWRGGFLILGGLLLNCCVCAALMRPLRAPGPAPGPAPQQPPRRLLDLSVFRDRGFVIYAVAASIMVLGLFVPPVFVVSYAKDLGVPDGQAAFLLTVLGFIDIFARPTAGFITGLEKVRPYSVYLFSFSMFFNGFTDLTGSTAGDYGGLVVFCIFFGISYGMVGALQFEVLMAIVGTQKFSSAIGLVLLLEAVAVLIGPPSGGKLLDATHVYQYVFVLAGAEVLASSLVLVLGNFFCIRKRPEAAVEEEERRKPPADVRVDSREVEHFLKAEPERNGEVVHTPETSV</sequence>
<protein>
    <submittedName>
        <fullName evidence="5">Monocarboxylate transporter 4 isoform X1</fullName>
    </submittedName>
</protein>
<feature type="region of interest" description="Disordered" evidence="2">
    <location>
        <begin position="1"/>
        <end position="60"/>
    </location>
</feature>
<reference evidence="5" key="1">
    <citation type="submission" date="2025-08" db="UniProtKB">
        <authorList>
            <consortium name="RefSeq"/>
        </authorList>
    </citation>
    <scope>IDENTIFICATION</scope>
    <source>
        <tissue evidence="5">Brain</tissue>
    </source>
</reference>
<evidence type="ECO:0000256" key="1">
    <source>
        <dbReference type="ARBA" id="ARBA00004141"/>
    </source>
</evidence>
<organism evidence="4 5">
    <name type="scientific">Mustela putorius furo</name>
    <name type="common">European domestic ferret</name>
    <name type="synonym">Mustela furo</name>
    <dbReference type="NCBI Taxonomy" id="9669"/>
    <lineage>
        <taxon>Eukaryota</taxon>
        <taxon>Metazoa</taxon>
        <taxon>Chordata</taxon>
        <taxon>Craniata</taxon>
        <taxon>Vertebrata</taxon>
        <taxon>Euteleostomi</taxon>
        <taxon>Mammalia</taxon>
        <taxon>Eutheria</taxon>
        <taxon>Laurasiatheria</taxon>
        <taxon>Carnivora</taxon>
        <taxon>Caniformia</taxon>
        <taxon>Musteloidea</taxon>
        <taxon>Mustelidae</taxon>
        <taxon>Mustelinae</taxon>
        <taxon>Mustela</taxon>
    </lineage>
</organism>
<keyword evidence="3" id="KW-0812">Transmembrane</keyword>
<feature type="transmembrane region" description="Helical" evidence="3">
    <location>
        <begin position="388"/>
        <end position="406"/>
    </location>
</feature>
<evidence type="ECO:0000313" key="4">
    <source>
        <dbReference type="Proteomes" id="UP000000715"/>
    </source>
</evidence>
<feature type="transmembrane region" description="Helical" evidence="3">
    <location>
        <begin position="629"/>
        <end position="648"/>
    </location>
</feature>
<feature type="region of interest" description="Disordered" evidence="2">
    <location>
        <begin position="241"/>
        <end position="262"/>
    </location>
</feature>
<dbReference type="InterPro" id="IPR036259">
    <property type="entry name" value="MFS_trans_sf"/>
</dbReference>
<name>A0A8U0SHV3_MUSPF</name>
<dbReference type="GO" id="GO:0016323">
    <property type="term" value="C:basolateral plasma membrane"/>
    <property type="evidence" value="ECO:0007669"/>
    <property type="project" value="TreeGrafter"/>
</dbReference>
<dbReference type="PANTHER" id="PTHR11360">
    <property type="entry name" value="MONOCARBOXYLATE TRANSPORTER"/>
    <property type="match status" value="1"/>
</dbReference>
<dbReference type="Proteomes" id="UP000000715">
    <property type="component" value="Unplaced"/>
</dbReference>
<dbReference type="OrthoDB" id="6499973at2759"/>
<gene>
    <name evidence="5" type="primary">SLC16A3</name>
</gene>
<comment type="subcellular location">
    <subcellularLocation>
        <location evidence="1">Membrane</location>
        <topology evidence="1">Multi-pass membrane protein</topology>
    </subcellularLocation>
</comment>
<dbReference type="Pfam" id="PF07690">
    <property type="entry name" value="MFS_1"/>
    <property type="match status" value="1"/>
</dbReference>
<accession>A0A8U0SHV3</accession>
<dbReference type="InterPro" id="IPR050327">
    <property type="entry name" value="Proton-linked_MCT"/>
</dbReference>
<feature type="transmembrane region" description="Helical" evidence="3">
    <location>
        <begin position="452"/>
        <end position="473"/>
    </location>
</feature>
<evidence type="ECO:0000256" key="2">
    <source>
        <dbReference type="SAM" id="MobiDB-lite"/>
    </source>
</evidence>
<feature type="transmembrane region" description="Helical" evidence="3">
    <location>
        <begin position="505"/>
        <end position="528"/>
    </location>
</feature>
<feature type="transmembrane region" description="Helical" evidence="3">
    <location>
        <begin position="570"/>
        <end position="589"/>
    </location>
</feature>
<dbReference type="GO" id="GO:0015650">
    <property type="term" value="F:lactate:proton symporter activity"/>
    <property type="evidence" value="ECO:0007669"/>
    <property type="project" value="TreeGrafter"/>
</dbReference>
<dbReference type="GeneID" id="101690712"/>
<proteinExistence type="predicted"/>
<feature type="transmembrane region" description="Helical" evidence="3">
    <location>
        <begin position="660"/>
        <end position="681"/>
    </location>
</feature>
<dbReference type="PANTHER" id="PTHR11360:SF27">
    <property type="entry name" value="MONOCARBOXYLATE TRANSPORTER 4"/>
    <property type="match status" value="1"/>
</dbReference>
<evidence type="ECO:0000313" key="5">
    <source>
        <dbReference type="RefSeq" id="XP_044941564.1"/>
    </source>
</evidence>
<feature type="transmembrane region" description="Helical" evidence="3">
    <location>
        <begin position="540"/>
        <end position="558"/>
    </location>
</feature>
<dbReference type="AlphaFoldDB" id="A0A8U0SHV3"/>
<keyword evidence="3" id="KW-0472">Membrane</keyword>
<keyword evidence="4" id="KW-1185">Reference proteome</keyword>
<evidence type="ECO:0000256" key="3">
    <source>
        <dbReference type="SAM" id="Phobius"/>
    </source>
</evidence>
<dbReference type="RefSeq" id="XP_044941564.1">
    <property type="nucleotide sequence ID" value="XM_045085629.1"/>
</dbReference>